<protein>
    <submittedName>
        <fullName evidence="1 2">Uncharacterized protein</fullName>
    </submittedName>
</protein>
<accession>E0VQU3</accession>
<dbReference type="EnsemblMetazoa" id="PHUM387130-RA">
    <property type="protein sequence ID" value="PHUM387130-PA"/>
    <property type="gene ID" value="PHUM387130"/>
</dbReference>
<dbReference type="InParanoid" id="E0VQU3"/>
<dbReference type="GeneID" id="8237280"/>
<gene>
    <name evidence="2" type="primary">8237280</name>
    <name evidence="1" type="ORF">Phum_PHUM387130</name>
</gene>
<organism>
    <name type="scientific">Pediculus humanus subsp. corporis</name>
    <name type="common">Body louse</name>
    <dbReference type="NCBI Taxonomy" id="121224"/>
    <lineage>
        <taxon>Eukaryota</taxon>
        <taxon>Metazoa</taxon>
        <taxon>Ecdysozoa</taxon>
        <taxon>Arthropoda</taxon>
        <taxon>Hexapoda</taxon>
        <taxon>Insecta</taxon>
        <taxon>Pterygota</taxon>
        <taxon>Neoptera</taxon>
        <taxon>Paraneoptera</taxon>
        <taxon>Psocodea</taxon>
        <taxon>Troctomorpha</taxon>
        <taxon>Phthiraptera</taxon>
        <taxon>Anoplura</taxon>
        <taxon>Pediculidae</taxon>
        <taxon>Pediculus</taxon>
    </lineage>
</organism>
<dbReference type="EMBL" id="AAZO01004535">
    <property type="status" value="NOT_ANNOTATED_CDS"/>
    <property type="molecule type" value="Genomic_DNA"/>
</dbReference>
<keyword evidence="3" id="KW-1185">Reference proteome</keyword>
<dbReference type="KEGG" id="phu:Phum_PHUM387130"/>
<dbReference type="Proteomes" id="UP000009046">
    <property type="component" value="Unassembled WGS sequence"/>
</dbReference>
<proteinExistence type="predicted"/>
<dbReference type="CTD" id="8237280"/>
<reference evidence="1" key="1">
    <citation type="submission" date="2007-04" db="EMBL/GenBank/DDBJ databases">
        <title>Annotation of Pediculus humanus corporis strain USDA.</title>
        <authorList>
            <person name="Kirkness E."/>
            <person name="Hannick L."/>
            <person name="Hass B."/>
            <person name="Bruggner R."/>
            <person name="Lawson D."/>
            <person name="Bidwell S."/>
            <person name="Joardar V."/>
            <person name="Caler E."/>
            <person name="Walenz B."/>
            <person name="Inman J."/>
            <person name="Schobel S."/>
            <person name="Galinsky K."/>
            <person name="Amedeo P."/>
            <person name="Strausberg R."/>
        </authorList>
    </citation>
    <scope>NUCLEOTIDE SEQUENCE</scope>
    <source>
        <strain evidence="1">USDA</strain>
    </source>
</reference>
<reference evidence="1" key="2">
    <citation type="submission" date="2007-04" db="EMBL/GenBank/DDBJ databases">
        <title>The genome of the human body louse.</title>
        <authorList>
            <consortium name="The Human Body Louse Genome Consortium"/>
            <person name="Kirkness E."/>
            <person name="Walenz B."/>
            <person name="Hass B."/>
            <person name="Bruggner R."/>
            <person name="Strausberg R."/>
        </authorList>
    </citation>
    <scope>NUCLEOTIDE SEQUENCE</scope>
    <source>
        <strain evidence="1">USDA</strain>
    </source>
</reference>
<dbReference type="HOGENOM" id="CLU_822096_0_0_1"/>
<evidence type="ECO:0000313" key="3">
    <source>
        <dbReference type="Proteomes" id="UP000009046"/>
    </source>
</evidence>
<evidence type="ECO:0000313" key="2">
    <source>
        <dbReference type="EnsemblMetazoa" id="PHUM387130-PA"/>
    </source>
</evidence>
<dbReference type="EMBL" id="DS235442">
    <property type="protein sequence ID" value="EEB15749.1"/>
    <property type="molecule type" value="Genomic_DNA"/>
</dbReference>
<dbReference type="VEuPathDB" id="VectorBase:PHUM387130"/>
<reference evidence="2" key="3">
    <citation type="submission" date="2020-05" db="UniProtKB">
        <authorList>
            <consortium name="EnsemblMetazoa"/>
        </authorList>
    </citation>
    <scope>IDENTIFICATION</scope>
    <source>
        <strain evidence="2">USDA</strain>
    </source>
</reference>
<dbReference type="AlphaFoldDB" id="E0VQU3"/>
<name>E0VQU3_PEDHC</name>
<evidence type="ECO:0000313" key="1">
    <source>
        <dbReference type="EMBL" id="EEB15749.1"/>
    </source>
</evidence>
<sequence length="338" mass="39158">MSENQAALNNVSFDALPFLPKSLHSSMLCAILICSDDVDIASCHSNGYLYELKNKNILGSIYVHENEITNLSVTYLYENNLKVKYYTISTGDRKLVIVKRLGFPQIEIKFLESFSDDIFNFADERISENYFDRKCLKNTKDSIEAIISTKESLQMVYMSIEELFTEFIQLSEICNNTSKSYLDSFKISINVDKTIFRLCNNSKPEIEAVYYQYKSFGKFWIFKTRIVNLSDRSLANFHLVIRHEKLIKYNYCFFEMPDIAKWPSQVHNIINPNEELLIVGVAQFSEFDVESKISVECLLSYSNGDKLSLCKHDIEILCAFNENKSIFEGSFLQKVLHN</sequence>
<dbReference type="RefSeq" id="XP_002428487.1">
    <property type="nucleotide sequence ID" value="XM_002428442.1"/>
</dbReference>